<keyword evidence="2" id="KW-1185">Reference proteome</keyword>
<dbReference type="OrthoDB" id="163862at2"/>
<protein>
    <recommendedName>
        <fullName evidence="3">Metallothionein</fullName>
    </recommendedName>
</protein>
<dbReference type="Proteomes" id="UP000289784">
    <property type="component" value="Unassembled WGS sequence"/>
</dbReference>
<evidence type="ECO:0008006" key="3">
    <source>
        <dbReference type="Google" id="ProtNLM"/>
    </source>
</evidence>
<accession>A0A4Q1JT39</accession>
<name>A0A4Q1JT39_9GAMM</name>
<evidence type="ECO:0000313" key="1">
    <source>
        <dbReference type="EMBL" id="RXR00862.1"/>
    </source>
</evidence>
<sequence>MGICDTCGNVYDNTFSIRQGDRQATYDSFECAIQGFAPRCAHCGCPVLGHGVEDAGAIYCCGHCARSKVLKDNH</sequence>
<gene>
    <name evidence="1" type="ORF">EPA99_16375</name>
</gene>
<organism evidence="1 2">
    <name type="scientific">Pseudoxanthomonas composti</name>
    <dbReference type="NCBI Taxonomy" id="2137479"/>
    <lineage>
        <taxon>Bacteria</taxon>
        <taxon>Pseudomonadati</taxon>
        <taxon>Pseudomonadota</taxon>
        <taxon>Gammaproteobacteria</taxon>
        <taxon>Lysobacterales</taxon>
        <taxon>Lysobacteraceae</taxon>
        <taxon>Pseudoxanthomonas</taxon>
    </lineage>
</organism>
<reference evidence="1 2" key="1">
    <citation type="submission" date="2019-01" db="EMBL/GenBank/DDBJ databases">
        <title>Pseudoxanthomonas composti sp. nov., isolated from compost.</title>
        <authorList>
            <person name="Yang G."/>
        </authorList>
    </citation>
    <scope>NUCLEOTIDE SEQUENCE [LARGE SCALE GENOMIC DNA]</scope>
    <source>
        <strain evidence="1 2">GSS15</strain>
    </source>
</reference>
<dbReference type="RefSeq" id="WP_129472324.1">
    <property type="nucleotide sequence ID" value="NZ_SAWZ01000011.1"/>
</dbReference>
<evidence type="ECO:0000313" key="2">
    <source>
        <dbReference type="Proteomes" id="UP000289784"/>
    </source>
</evidence>
<proteinExistence type="predicted"/>
<dbReference type="AlphaFoldDB" id="A0A4Q1JT39"/>
<comment type="caution">
    <text evidence="1">The sequence shown here is derived from an EMBL/GenBank/DDBJ whole genome shotgun (WGS) entry which is preliminary data.</text>
</comment>
<dbReference type="EMBL" id="SAWZ01000011">
    <property type="protein sequence ID" value="RXR00862.1"/>
    <property type="molecule type" value="Genomic_DNA"/>
</dbReference>